<dbReference type="PROSITE" id="PS50075">
    <property type="entry name" value="CARRIER"/>
    <property type="match status" value="1"/>
</dbReference>
<proteinExistence type="predicted"/>
<dbReference type="PROSITE" id="PS00455">
    <property type="entry name" value="AMP_BINDING"/>
    <property type="match status" value="1"/>
</dbReference>
<evidence type="ECO:0000313" key="6">
    <source>
        <dbReference type="Proteomes" id="UP000578112"/>
    </source>
</evidence>
<organism evidence="5 6">
    <name type="scientific">Actinoplanes digitatis</name>
    <dbReference type="NCBI Taxonomy" id="1868"/>
    <lineage>
        <taxon>Bacteria</taxon>
        <taxon>Bacillati</taxon>
        <taxon>Actinomycetota</taxon>
        <taxon>Actinomycetes</taxon>
        <taxon>Micromonosporales</taxon>
        <taxon>Micromonosporaceae</taxon>
        <taxon>Actinoplanes</taxon>
    </lineage>
</organism>
<dbReference type="Pfam" id="PF00501">
    <property type="entry name" value="AMP-binding"/>
    <property type="match status" value="1"/>
</dbReference>
<dbReference type="GO" id="GO:0003824">
    <property type="term" value="F:catalytic activity"/>
    <property type="evidence" value="ECO:0007669"/>
    <property type="project" value="InterPro"/>
</dbReference>
<dbReference type="GO" id="GO:0031177">
    <property type="term" value="F:phosphopantetheine binding"/>
    <property type="evidence" value="ECO:0007669"/>
    <property type="project" value="InterPro"/>
</dbReference>
<dbReference type="Pfam" id="PF00550">
    <property type="entry name" value="PP-binding"/>
    <property type="match status" value="1"/>
</dbReference>
<keyword evidence="3" id="KW-0597">Phosphoprotein</keyword>
<dbReference type="Gene3D" id="3.30.559.30">
    <property type="entry name" value="Nonribosomal peptide synthetase, condensation domain"/>
    <property type="match status" value="1"/>
</dbReference>
<dbReference type="SMART" id="SM00823">
    <property type="entry name" value="PKS_PP"/>
    <property type="match status" value="1"/>
</dbReference>
<dbReference type="Proteomes" id="UP000578112">
    <property type="component" value="Unassembled WGS sequence"/>
</dbReference>
<dbReference type="InterPro" id="IPR020845">
    <property type="entry name" value="AMP-binding_CS"/>
</dbReference>
<dbReference type="Pfam" id="PF22814">
    <property type="entry name" value="WelO5"/>
    <property type="match status" value="1"/>
</dbReference>
<keyword evidence="2" id="KW-0596">Phosphopantetheine</keyword>
<evidence type="ECO:0000256" key="3">
    <source>
        <dbReference type="ARBA" id="ARBA00022553"/>
    </source>
</evidence>
<dbReference type="SUPFAM" id="SSF47336">
    <property type="entry name" value="ACP-like"/>
    <property type="match status" value="1"/>
</dbReference>
<dbReference type="Gene3D" id="3.40.50.12780">
    <property type="entry name" value="N-terminal domain of ligase-like"/>
    <property type="match status" value="1"/>
</dbReference>
<dbReference type="InterPro" id="IPR023213">
    <property type="entry name" value="CAT-like_dom_sf"/>
</dbReference>
<dbReference type="InterPro" id="IPR009081">
    <property type="entry name" value="PP-bd_ACP"/>
</dbReference>
<keyword evidence="6" id="KW-1185">Reference proteome</keyword>
<dbReference type="SUPFAM" id="SSF56801">
    <property type="entry name" value="Acetyl-CoA synthetase-like"/>
    <property type="match status" value="1"/>
</dbReference>
<evidence type="ECO:0000256" key="2">
    <source>
        <dbReference type="ARBA" id="ARBA00022450"/>
    </source>
</evidence>
<evidence type="ECO:0000313" key="5">
    <source>
        <dbReference type="EMBL" id="MBB4764920.1"/>
    </source>
</evidence>
<evidence type="ECO:0000256" key="1">
    <source>
        <dbReference type="ARBA" id="ARBA00001957"/>
    </source>
</evidence>
<dbReference type="GO" id="GO:0008610">
    <property type="term" value="P:lipid biosynthetic process"/>
    <property type="evidence" value="ECO:0007669"/>
    <property type="project" value="UniProtKB-ARBA"/>
</dbReference>
<dbReference type="GO" id="GO:0005737">
    <property type="term" value="C:cytoplasm"/>
    <property type="evidence" value="ECO:0007669"/>
    <property type="project" value="TreeGrafter"/>
</dbReference>
<dbReference type="InterPro" id="IPR000873">
    <property type="entry name" value="AMP-dep_synth/lig_dom"/>
</dbReference>
<dbReference type="InterPro" id="IPR020806">
    <property type="entry name" value="PKS_PP-bd"/>
</dbReference>
<dbReference type="SUPFAM" id="SSF52777">
    <property type="entry name" value="CoA-dependent acyltransferases"/>
    <property type="match status" value="2"/>
</dbReference>
<name>A0A7W7I1Z0_9ACTN</name>
<protein>
    <submittedName>
        <fullName evidence="5">Amino acid adenylation domain-containing protein</fullName>
    </submittedName>
</protein>
<dbReference type="GO" id="GO:0043041">
    <property type="term" value="P:amino acid activation for nonribosomal peptide biosynthetic process"/>
    <property type="evidence" value="ECO:0007669"/>
    <property type="project" value="TreeGrafter"/>
</dbReference>
<dbReference type="InterPro" id="IPR001242">
    <property type="entry name" value="Condensation_dom"/>
</dbReference>
<dbReference type="Gene3D" id="1.10.1200.10">
    <property type="entry name" value="ACP-like"/>
    <property type="match status" value="1"/>
</dbReference>
<feature type="domain" description="Carrier" evidence="4">
    <location>
        <begin position="509"/>
        <end position="584"/>
    </location>
</feature>
<comment type="cofactor">
    <cofactor evidence="1">
        <name>pantetheine 4'-phosphate</name>
        <dbReference type="ChEBI" id="CHEBI:47942"/>
    </cofactor>
</comment>
<dbReference type="InterPro" id="IPR036736">
    <property type="entry name" value="ACP-like_sf"/>
</dbReference>
<dbReference type="PANTHER" id="PTHR45527:SF1">
    <property type="entry name" value="FATTY ACID SYNTHASE"/>
    <property type="match status" value="1"/>
</dbReference>
<accession>A0A7W7I1Z0</accession>
<dbReference type="InterPro" id="IPR042099">
    <property type="entry name" value="ANL_N_sf"/>
</dbReference>
<reference evidence="5 6" key="1">
    <citation type="submission" date="2020-08" db="EMBL/GenBank/DDBJ databases">
        <title>Sequencing the genomes of 1000 actinobacteria strains.</title>
        <authorList>
            <person name="Klenk H.-P."/>
        </authorList>
    </citation>
    <scope>NUCLEOTIDE SEQUENCE [LARGE SCALE GENOMIC DNA]</scope>
    <source>
        <strain evidence="5 6">DSM 43149</strain>
    </source>
</reference>
<dbReference type="Gene3D" id="3.30.300.30">
    <property type="match status" value="1"/>
</dbReference>
<dbReference type="Pfam" id="PF00668">
    <property type="entry name" value="Condensation"/>
    <property type="match status" value="1"/>
</dbReference>
<dbReference type="Gene3D" id="3.30.559.10">
    <property type="entry name" value="Chloramphenicol acetyltransferase-like domain"/>
    <property type="match status" value="1"/>
</dbReference>
<dbReference type="PANTHER" id="PTHR45527">
    <property type="entry name" value="NONRIBOSOMAL PEPTIDE SYNTHETASE"/>
    <property type="match status" value="1"/>
</dbReference>
<dbReference type="Gene3D" id="2.60.120.620">
    <property type="entry name" value="q2cbj1_9rhob like domain"/>
    <property type="match status" value="1"/>
</dbReference>
<gene>
    <name evidence="5" type="ORF">BJ971_005476</name>
</gene>
<sequence length="1294" mass="138168">MTIHERFRARAAGSPASTAMVHGERTVDYETLDAASDAVAVTLAQAGAGAGAYLPVLLPRSPELAATLLGILKIGGCYAALDPAWPPARIAALAATLGGPLVLPPNAAAPPGVPCAHLPDGDVAMWAKLGLHPDRPVVDDTSPATVFFTSGSTGVPKAVVSPHRATVDLLAGCRFAEFDERTVMPLAAPVPWDAFSLELWGPLLSGGTSVVVDEPYLDAASLRRVVGRAGVNTAWLGAALFNVVVEEDLDAFAGLRQVMIGGERVSPGHAARFLRRYPDVHLVNGYGPVECTIFATTHRITEADCADPAGVPIGRPVAGTDVHVLTADGQQCPPDESGEIYLEGSRLALDYLSEADDEARFVERRLAGRTRRLYRTGDLGHRSPAGVLHYDGRVDRQVKIRGHRVAPEEVEREVARRSGVSRCVVVSPRDETGRHVGLVAFYTTDGARVDGAALRAALAGELPTHLLPDRLVWRSALPLQPNGKLDLRVLEQEAGVMLRQPVGAAGPLTSGDDVLVAVRQAYAAVLGRPDIPDDVAFFELGGTSLDAGRVCIRLARHLGVEVPVSRFMRRPTAGGLAEWLATVTAEPHTAPTAAGHPPRRVPLLPIQIEFLLANEVSADTAANCPFGWWIEGPLDEAALAQAVRDAHARHESLRARYVLDDPPVAVVEPGTGRDPLRVLPQADTEEQATPIVLAELERPLDLAGGEVWRVVLVRCASTARTLLGVVVHHIAWDGNAELVLVDDLSRCYAARAAGREPAFPAPAPSLTEMYQAYQQPLGNADLAEQRAFWRAELDGLAPLCFADRPDPDAAESDAMDVWITPDDVALCDAQAAAAGSTRFAALFNAYAEGIATVTGARDFGVGVPVTKRRDPAGGGGVNCLIDIVCVRARPTPYDEPVTALRGTGRRMRAALGAQDIAFSEVVRVVNPERTGRPALYQTMFTLEPKNDPGLELTGCTARFFRSDPPIAMTELGNALWPQTDGGYRAHLVFRPDRVTRQTVADIGDAMLAAIRRGSAHTGRTTGLSGWSGPADYFRLVERTSFDPADAVRVLRGEVAGVVFRQAYSPAEVARILDRFRAHPAAVQRDDDAAGIYLGAYHYQKTTADYLADARSTREAVEQVLWFEGSPWRAFREGLATYLRGSGVTLRPAGHDGGQACLGVARSWAGRGDFALVPHEDGAQCAHPAQAGFEVQLVPGYQVGAVNLCLANEGGGRLVFWNIKPDDPGRRRFHTQLDGGPYPVSALAGIPSISLDVGPGDLYVFNAGHVHAVTPSRGPRATASMLLGHRDDDTVITWT</sequence>
<dbReference type="RefSeq" id="WP_184996052.1">
    <property type="nucleotide sequence ID" value="NZ_BOMK01000026.1"/>
</dbReference>
<comment type="caution">
    <text evidence="5">The sequence shown here is derived from an EMBL/GenBank/DDBJ whole genome shotgun (WGS) entry which is preliminary data.</text>
</comment>
<dbReference type="EMBL" id="JACHNH010000001">
    <property type="protein sequence ID" value="MBB4764920.1"/>
    <property type="molecule type" value="Genomic_DNA"/>
</dbReference>
<evidence type="ECO:0000259" key="4">
    <source>
        <dbReference type="PROSITE" id="PS50075"/>
    </source>
</evidence>
<dbReference type="InterPro" id="IPR045851">
    <property type="entry name" value="AMP-bd_C_sf"/>
</dbReference>
<dbReference type="InterPro" id="IPR055091">
    <property type="entry name" value="WelO5-like"/>
</dbReference>
<dbReference type="GO" id="GO:0044550">
    <property type="term" value="P:secondary metabolite biosynthetic process"/>
    <property type="evidence" value="ECO:0007669"/>
    <property type="project" value="TreeGrafter"/>
</dbReference>